<comment type="caution">
    <text evidence="1">The sequence shown here is derived from an EMBL/GenBank/DDBJ whole genome shotgun (WGS) entry which is preliminary data.</text>
</comment>
<gene>
    <name evidence="1" type="ORF">Nepgr_029109</name>
</gene>
<accession>A0AAD3TDK3</accession>
<dbReference type="AlphaFoldDB" id="A0AAD3TDK3"/>
<dbReference type="EMBL" id="BSYO01000032">
    <property type="protein sequence ID" value="GMH27266.1"/>
    <property type="molecule type" value="Genomic_DNA"/>
</dbReference>
<sequence length="71" mass="7655">MAAKGESSSSSYVSRFVRHGVRNTKSILTEADIASLRVNYAIPAVLSSRVPGAQDRAHAPQRALLRCTNIT</sequence>
<reference evidence="1" key="1">
    <citation type="submission" date="2023-05" db="EMBL/GenBank/DDBJ databases">
        <title>Nepenthes gracilis genome sequencing.</title>
        <authorList>
            <person name="Fukushima K."/>
        </authorList>
    </citation>
    <scope>NUCLEOTIDE SEQUENCE</scope>
    <source>
        <strain evidence="1">SING2019-196</strain>
    </source>
</reference>
<organism evidence="1 2">
    <name type="scientific">Nepenthes gracilis</name>
    <name type="common">Slender pitcher plant</name>
    <dbReference type="NCBI Taxonomy" id="150966"/>
    <lineage>
        <taxon>Eukaryota</taxon>
        <taxon>Viridiplantae</taxon>
        <taxon>Streptophyta</taxon>
        <taxon>Embryophyta</taxon>
        <taxon>Tracheophyta</taxon>
        <taxon>Spermatophyta</taxon>
        <taxon>Magnoliopsida</taxon>
        <taxon>eudicotyledons</taxon>
        <taxon>Gunneridae</taxon>
        <taxon>Pentapetalae</taxon>
        <taxon>Caryophyllales</taxon>
        <taxon>Nepenthaceae</taxon>
        <taxon>Nepenthes</taxon>
    </lineage>
</organism>
<evidence type="ECO:0000313" key="2">
    <source>
        <dbReference type="Proteomes" id="UP001279734"/>
    </source>
</evidence>
<keyword evidence="2" id="KW-1185">Reference proteome</keyword>
<dbReference type="Proteomes" id="UP001279734">
    <property type="component" value="Unassembled WGS sequence"/>
</dbReference>
<evidence type="ECO:0000313" key="1">
    <source>
        <dbReference type="EMBL" id="GMH27266.1"/>
    </source>
</evidence>
<name>A0AAD3TDK3_NEPGR</name>
<proteinExistence type="predicted"/>
<protein>
    <submittedName>
        <fullName evidence="1">Uncharacterized protein</fullName>
    </submittedName>
</protein>